<dbReference type="AlphaFoldDB" id="A0AAW1DJS4"/>
<name>A0AAW1DJS4_9HEMI</name>
<evidence type="ECO:0000313" key="2">
    <source>
        <dbReference type="Proteomes" id="UP001461498"/>
    </source>
</evidence>
<dbReference type="Proteomes" id="UP001461498">
    <property type="component" value="Unassembled WGS sequence"/>
</dbReference>
<dbReference type="EMBL" id="JAPXFL010000002">
    <property type="protein sequence ID" value="KAK9511296.1"/>
    <property type="molecule type" value="Genomic_DNA"/>
</dbReference>
<comment type="caution">
    <text evidence="1">The sequence shown here is derived from an EMBL/GenBank/DDBJ whole genome shotgun (WGS) entry which is preliminary data.</text>
</comment>
<gene>
    <name evidence="1" type="ORF">O3M35_005874</name>
</gene>
<sequence>MLTDRSVAHNKPYILILNMREKRADIVEVGMKPLDENLGRTIAEKVLISNEKKKKKKI</sequence>
<keyword evidence="2" id="KW-1185">Reference proteome</keyword>
<organism evidence="1 2">
    <name type="scientific">Rhynocoris fuscipes</name>
    <dbReference type="NCBI Taxonomy" id="488301"/>
    <lineage>
        <taxon>Eukaryota</taxon>
        <taxon>Metazoa</taxon>
        <taxon>Ecdysozoa</taxon>
        <taxon>Arthropoda</taxon>
        <taxon>Hexapoda</taxon>
        <taxon>Insecta</taxon>
        <taxon>Pterygota</taxon>
        <taxon>Neoptera</taxon>
        <taxon>Paraneoptera</taxon>
        <taxon>Hemiptera</taxon>
        <taxon>Heteroptera</taxon>
        <taxon>Panheteroptera</taxon>
        <taxon>Cimicomorpha</taxon>
        <taxon>Reduviidae</taxon>
        <taxon>Harpactorinae</taxon>
        <taxon>Harpactorini</taxon>
        <taxon>Rhynocoris</taxon>
    </lineage>
</organism>
<evidence type="ECO:0000313" key="1">
    <source>
        <dbReference type="EMBL" id="KAK9511296.1"/>
    </source>
</evidence>
<protein>
    <submittedName>
        <fullName evidence="1">Uncharacterized protein</fullName>
    </submittedName>
</protein>
<reference evidence="1 2" key="1">
    <citation type="submission" date="2022-12" db="EMBL/GenBank/DDBJ databases">
        <title>Chromosome-level genome assembly of true bugs.</title>
        <authorList>
            <person name="Ma L."/>
            <person name="Li H."/>
        </authorList>
    </citation>
    <scope>NUCLEOTIDE SEQUENCE [LARGE SCALE GENOMIC DNA]</scope>
    <source>
        <strain evidence="1">Lab_2022b</strain>
    </source>
</reference>
<proteinExistence type="predicted"/>
<accession>A0AAW1DJS4</accession>